<proteinExistence type="predicted"/>
<dbReference type="Proteomes" id="UP000596661">
    <property type="component" value="Chromosome 3"/>
</dbReference>
<keyword evidence="2" id="KW-1185">Reference proteome</keyword>
<organism evidence="1 2">
    <name type="scientific">Cannabis sativa</name>
    <name type="common">Hemp</name>
    <name type="synonym">Marijuana</name>
    <dbReference type="NCBI Taxonomy" id="3483"/>
    <lineage>
        <taxon>Eukaryota</taxon>
        <taxon>Viridiplantae</taxon>
        <taxon>Streptophyta</taxon>
        <taxon>Embryophyta</taxon>
        <taxon>Tracheophyta</taxon>
        <taxon>Spermatophyta</taxon>
        <taxon>Magnoliopsida</taxon>
        <taxon>eudicotyledons</taxon>
        <taxon>Gunneridae</taxon>
        <taxon>Pentapetalae</taxon>
        <taxon>rosids</taxon>
        <taxon>fabids</taxon>
        <taxon>Rosales</taxon>
        <taxon>Cannabaceae</taxon>
        <taxon>Cannabis</taxon>
    </lineage>
</organism>
<sequence length="90" mass="10161">MDAIGQEEPIGRPRGAYRLAMICSQAGQLKSDFWIQGDFVPLREPNLFKETMYTDVLNLQKAGLHTQRLASSWWSYGNLPGLGRTMVSED</sequence>
<dbReference type="AlphaFoldDB" id="A0A803P3Y5"/>
<protein>
    <submittedName>
        <fullName evidence="1">Uncharacterized protein</fullName>
    </submittedName>
</protein>
<dbReference type="EnsemblPlants" id="evm.model.03.1093">
    <property type="protein sequence ID" value="cds.evm.model.03.1093"/>
    <property type="gene ID" value="evm.TU.03.1093"/>
</dbReference>
<accession>A0A803P3Y5</accession>
<reference evidence="1" key="2">
    <citation type="submission" date="2021-03" db="UniProtKB">
        <authorList>
            <consortium name="EnsemblPlants"/>
        </authorList>
    </citation>
    <scope>IDENTIFICATION</scope>
</reference>
<dbReference type="EMBL" id="UZAU01000282">
    <property type="status" value="NOT_ANNOTATED_CDS"/>
    <property type="molecule type" value="Genomic_DNA"/>
</dbReference>
<name>A0A803P3Y5_CANSA</name>
<evidence type="ECO:0000313" key="1">
    <source>
        <dbReference type="EnsemblPlants" id="cds.evm.model.03.1093"/>
    </source>
</evidence>
<dbReference type="Gramene" id="evm.model.03.1093">
    <property type="protein sequence ID" value="cds.evm.model.03.1093"/>
    <property type="gene ID" value="evm.TU.03.1093"/>
</dbReference>
<evidence type="ECO:0000313" key="2">
    <source>
        <dbReference type="Proteomes" id="UP000596661"/>
    </source>
</evidence>
<reference evidence="1" key="1">
    <citation type="submission" date="2018-11" db="EMBL/GenBank/DDBJ databases">
        <authorList>
            <person name="Grassa J C."/>
        </authorList>
    </citation>
    <scope>NUCLEOTIDE SEQUENCE [LARGE SCALE GENOMIC DNA]</scope>
</reference>